<evidence type="ECO:0000256" key="2">
    <source>
        <dbReference type="ARBA" id="ARBA00023125"/>
    </source>
</evidence>
<name>A0A0W8IIT7_KOCRO</name>
<feature type="domain" description="HTH asnC-type" evidence="4">
    <location>
        <begin position="4"/>
        <end position="65"/>
    </location>
</feature>
<dbReference type="SUPFAM" id="SSF54909">
    <property type="entry name" value="Dimeric alpha+beta barrel"/>
    <property type="match status" value="1"/>
</dbReference>
<evidence type="ECO:0000313" key="5">
    <source>
        <dbReference type="EMBL" id="KUG60066.1"/>
    </source>
</evidence>
<dbReference type="InterPro" id="IPR011008">
    <property type="entry name" value="Dimeric_a/b-barrel"/>
</dbReference>
<dbReference type="PRINTS" id="PR00033">
    <property type="entry name" value="HTHASNC"/>
</dbReference>
<dbReference type="GO" id="GO:0005829">
    <property type="term" value="C:cytosol"/>
    <property type="evidence" value="ECO:0007669"/>
    <property type="project" value="TreeGrafter"/>
</dbReference>
<dbReference type="eggNOG" id="COG1522">
    <property type="taxonomic scope" value="Bacteria"/>
</dbReference>
<dbReference type="PROSITE" id="PS00519">
    <property type="entry name" value="HTH_ASNC_1"/>
    <property type="match status" value="1"/>
</dbReference>
<proteinExistence type="predicted"/>
<dbReference type="InterPro" id="IPR036388">
    <property type="entry name" value="WH-like_DNA-bd_sf"/>
</dbReference>
<protein>
    <submittedName>
        <fullName evidence="5">AsnC family transcriptional regulator</fullName>
    </submittedName>
</protein>
<dbReference type="InterPro" id="IPR000485">
    <property type="entry name" value="AsnC-type_HTH_dom"/>
</dbReference>
<dbReference type="InterPro" id="IPR019885">
    <property type="entry name" value="Tscrpt_reg_HTH_AsnC-type_CS"/>
</dbReference>
<dbReference type="PROSITE" id="PS50956">
    <property type="entry name" value="HTH_ASNC_2"/>
    <property type="match status" value="1"/>
</dbReference>
<evidence type="ECO:0000259" key="4">
    <source>
        <dbReference type="PROSITE" id="PS50956"/>
    </source>
</evidence>
<dbReference type="EMBL" id="LQBK01000011">
    <property type="protein sequence ID" value="KUG60066.1"/>
    <property type="molecule type" value="Genomic_DNA"/>
</dbReference>
<dbReference type="Gene3D" id="3.30.70.920">
    <property type="match status" value="1"/>
</dbReference>
<accession>A0A0W8IIT7</accession>
<reference evidence="6" key="1">
    <citation type="submission" date="2015-12" db="EMBL/GenBank/DDBJ databases">
        <authorList>
            <person name="Nair G.R."/>
            <person name="Kaur G."/>
            <person name="Mayilraj S."/>
        </authorList>
    </citation>
    <scope>NUCLEOTIDE SEQUENCE [LARGE SCALE GENOMIC DNA]</scope>
    <source>
        <strain evidence="6">CD08_4</strain>
    </source>
</reference>
<dbReference type="Gene3D" id="1.10.10.10">
    <property type="entry name" value="Winged helix-like DNA-binding domain superfamily/Winged helix DNA-binding domain"/>
    <property type="match status" value="1"/>
</dbReference>
<dbReference type="PANTHER" id="PTHR30154:SF45">
    <property type="entry name" value="TRANSCRIPTIONAL REGULATORY PROTEIN (PROBABLY ASNC-FAMILY)-RELATED"/>
    <property type="match status" value="1"/>
</dbReference>
<keyword evidence="1" id="KW-0805">Transcription regulation</keyword>
<dbReference type="Pfam" id="PF13404">
    <property type="entry name" value="HTH_AsnC-type"/>
    <property type="match status" value="1"/>
</dbReference>
<dbReference type="GO" id="GO:0043200">
    <property type="term" value="P:response to amino acid"/>
    <property type="evidence" value="ECO:0007669"/>
    <property type="project" value="TreeGrafter"/>
</dbReference>
<evidence type="ECO:0000313" key="6">
    <source>
        <dbReference type="Proteomes" id="UP000053512"/>
    </source>
</evidence>
<dbReference type="GO" id="GO:0043565">
    <property type="term" value="F:sequence-specific DNA binding"/>
    <property type="evidence" value="ECO:0007669"/>
    <property type="project" value="InterPro"/>
</dbReference>
<evidence type="ECO:0000256" key="3">
    <source>
        <dbReference type="ARBA" id="ARBA00023163"/>
    </source>
</evidence>
<organism evidence="5 6">
    <name type="scientific">Kocuria rosea subsp. polaris</name>
    <dbReference type="NCBI Taxonomy" id="136273"/>
    <lineage>
        <taxon>Bacteria</taxon>
        <taxon>Bacillati</taxon>
        <taxon>Actinomycetota</taxon>
        <taxon>Actinomycetes</taxon>
        <taxon>Micrococcales</taxon>
        <taxon>Micrococcaceae</taxon>
        <taxon>Kocuria</taxon>
    </lineage>
</organism>
<dbReference type="AlphaFoldDB" id="A0A0W8IIT7"/>
<dbReference type="SUPFAM" id="SSF46785">
    <property type="entry name" value="Winged helix' DNA-binding domain"/>
    <property type="match status" value="1"/>
</dbReference>
<dbReference type="Proteomes" id="UP000053512">
    <property type="component" value="Unassembled WGS sequence"/>
</dbReference>
<dbReference type="SMART" id="SM00344">
    <property type="entry name" value="HTH_ASNC"/>
    <property type="match status" value="1"/>
</dbReference>
<gene>
    <name evidence="5" type="ORF">AVL61_08900</name>
</gene>
<dbReference type="OrthoDB" id="7501856at2"/>
<dbReference type="PANTHER" id="PTHR30154">
    <property type="entry name" value="LEUCINE-RESPONSIVE REGULATORY PROTEIN"/>
    <property type="match status" value="1"/>
</dbReference>
<dbReference type="STRING" id="136273.GY22_11725"/>
<keyword evidence="3" id="KW-0804">Transcription</keyword>
<sequence>MLRLDDIDRQIIASLVQDSRESYAAIGQKVGLSAPAVKRRVDVLQQTGAIKRFTAEVDPLVLGWHIQAFVELHCDGGLSPSMMRTMAAEIAEVTAAYTVTGEADGIFLIRAENTTHLEDVMVRIREWKGVNHTRSSVILSHL</sequence>
<comment type="caution">
    <text evidence="5">The sequence shown here is derived from an EMBL/GenBank/DDBJ whole genome shotgun (WGS) entry which is preliminary data.</text>
</comment>
<dbReference type="InterPro" id="IPR019887">
    <property type="entry name" value="Tscrpt_reg_AsnC/Lrp_C"/>
</dbReference>
<dbReference type="Pfam" id="PF01037">
    <property type="entry name" value="AsnC_trans_reg"/>
    <property type="match status" value="1"/>
</dbReference>
<dbReference type="InterPro" id="IPR036390">
    <property type="entry name" value="WH_DNA-bd_sf"/>
</dbReference>
<evidence type="ECO:0000256" key="1">
    <source>
        <dbReference type="ARBA" id="ARBA00023015"/>
    </source>
</evidence>
<keyword evidence="2" id="KW-0238">DNA-binding</keyword>
<dbReference type="InterPro" id="IPR019888">
    <property type="entry name" value="Tscrpt_reg_AsnC-like"/>
</dbReference>